<keyword evidence="6 12" id="KW-0067">ATP-binding</keyword>
<comment type="caution">
    <text evidence="12">The sequence shown here is derived from an EMBL/GenBank/DDBJ whole genome shotgun (WGS) entry which is preliminary data.</text>
</comment>
<dbReference type="Proteomes" id="UP000814353">
    <property type="component" value="Unassembled WGS sequence"/>
</dbReference>
<evidence type="ECO:0000256" key="8">
    <source>
        <dbReference type="ARBA" id="ARBA00023136"/>
    </source>
</evidence>
<dbReference type="Proteomes" id="UP000518091">
    <property type="component" value="Unassembled WGS sequence"/>
</dbReference>
<keyword evidence="15" id="KW-1185">Reference proteome</keyword>
<reference evidence="12 14" key="2">
    <citation type="submission" date="2020-07" db="EMBL/GenBank/DDBJ databases">
        <title>Identification of Halomonas strains.</title>
        <authorList>
            <person name="Xiao Z."/>
            <person name="Shen J."/>
        </authorList>
    </citation>
    <scope>NUCLEOTIDE SEQUENCE [LARGE SCALE GENOMIC DNA]</scope>
    <source>
        <strain evidence="12 14">DSM 17331</strain>
    </source>
</reference>
<dbReference type="SMART" id="SM00382">
    <property type="entry name" value="AAA"/>
    <property type="match status" value="1"/>
</dbReference>
<evidence type="ECO:0000313" key="14">
    <source>
        <dbReference type="Proteomes" id="UP000518091"/>
    </source>
</evidence>
<dbReference type="InterPro" id="IPR011527">
    <property type="entry name" value="ABC1_TM_dom"/>
</dbReference>
<organism evidence="12 14">
    <name type="scientific">Billgrantia kenyensis</name>
    <dbReference type="NCBI Taxonomy" id="321266"/>
    <lineage>
        <taxon>Bacteria</taxon>
        <taxon>Pseudomonadati</taxon>
        <taxon>Pseudomonadota</taxon>
        <taxon>Gammaproteobacteria</taxon>
        <taxon>Oceanospirillales</taxon>
        <taxon>Halomonadaceae</taxon>
        <taxon>Billgrantia</taxon>
    </lineage>
</organism>
<keyword evidence="3" id="KW-1003">Cell membrane</keyword>
<dbReference type="Pfam" id="PF00005">
    <property type="entry name" value="ABC_tran"/>
    <property type="match status" value="1"/>
</dbReference>
<evidence type="ECO:0000313" key="13">
    <source>
        <dbReference type="EMBL" id="MCG6661743.1"/>
    </source>
</evidence>
<evidence type="ECO:0000256" key="4">
    <source>
        <dbReference type="ARBA" id="ARBA00022692"/>
    </source>
</evidence>
<keyword evidence="7 9" id="KW-1133">Transmembrane helix</keyword>
<dbReference type="GO" id="GO:0140359">
    <property type="term" value="F:ABC-type transporter activity"/>
    <property type="evidence" value="ECO:0007669"/>
    <property type="project" value="InterPro"/>
</dbReference>
<dbReference type="PROSITE" id="PS00211">
    <property type="entry name" value="ABC_TRANSPORTER_1"/>
    <property type="match status" value="1"/>
</dbReference>
<feature type="transmembrane region" description="Helical" evidence="9">
    <location>
        <begin position="180"/>
        <end position="198"/>
    </location>
</feature>
<dbReference type="InterPro" id="IPR036640">
    <property type="entry name" value="ABC1_TM_sf"/>
</dbReference>
<gene>
    <name evidence="12" type="ORF">H1D44_07175</name>
    <name evidence="13" type="ORF">HOP48_09285</name>
</gene>
<evidence type="ECO:0000259" key="11">
    <source>
        <dbReference type="PROSITE" id="PS50929"/>
    </source>
</evidence>
<evidence type="ECO:0000313" key="15">
    <source>
        <dbReference type="Proteomes" id="UP000814353"/>
    </source>
</evidence>
<dbReference type="InterPro" id="IPR003593">
    <property type="entry name" value="AAA+_ATPase"/>
</dbReference>
<dbReference type="GO" id="GO:0005886">
    <property type="term" value="C:plasma membrane"/>
    <property type="evidence" value="ECO:0007669"/>
    <property type="project" value="UniProtKB-SubCell"/>
</dbReference>
<dbReference type="EMBL" id="JABFUB010000006">
    <property type="protein sequence ID" value="MCG6661743.1"/>
    <property type="molecule type" value="Genomic_DNA"/>
</dbReference>
<accession>A0A7V9W0A4</accession>
<dbReference type="PROSITE" id="PS50929">
    <property type="entry name" value="ABC_TM1F"/>
    <property type="match status" value="1"/>
</dbReference>
<keyword evidence="4 9" id="KW-0812">Transmembrane</keyword>
<dbReference type="InterPro" id="IPR039421">
    <property type="entry name" value="Type_1_exporter"/>
</dbReference>
<dbReference type="PANTHER" id="PTHR24221">
    <property type="entry name" value="ATP-BINDING CASSETTE SUB-FAMILY B"/>
    <property type="match status" value="1"/>
</dbReference>
<evidence type="ECO:0000256" key="1">
    <source>
        <dbReference type="ARBA" id="ARBA00004651"/>
    </source>
</evidence>
<dbReference type="Gene3D" id="1.20.1560.10">
    <property type="entry name" value="ABC transporter type 1, transmembrane domain"/>
    <property type="match status" value="1"/>
</dbReference>
<dbReference type="GO" id="GO:0034040">
    <property type="term" value="F:ATPase-coupled lipid transmembrane transporter activity"/>
    <property type="evidence" value="ECO:0007669"/>
    <property type="project" value="TreeGrafter"/>
</dbReference>
<feature type="transmembrane region" description="Helical" evidence="9">
    <location>
        <begin position="266"/>
        <end position="284"/>
    </location>
</feature>
<dbReference type="Gene3D" id="3.40.50.300">
    <property type="entry name" value="P-loop containing nucleotide triphosphate hydrolases"/>
    <property type="match status" value="1"/>
</dbReference>
<evidence type="ECO:0000256" key="2">
    <source>
        <dbReference type="ARBA" id="ARBA00022448"/>
    </source>
</evidence>
<keyword evidence="5" id="KW-0547">Nucleotide-binding</keyword>
<dbReference type="PROSITE" id="PS50893">
    <property type="entry name" value="ABC_TRANSPORTER_2"/>
    <property type="match status" value="1"/>
</dbReference>
<dbReference type="EMBL" id="JACEFT010000006">
    <property type="protein sequence ID" value="MBA2778681.1"/>
    <property type="molecule type" value="Genomic_DNA"/>
</dbReference>
<evidence type="ECO:0000256" key="6">
    <source>
        <dbReference type="ARBA" id="ARBA00022840"/>
    </source>
</evidence>
<dbReference type="Pfam" id="PF00664">
    <property type="entry name" value="ABC_membrane"/>
    <property type="match status" value="1"/>
</dbReference>
<feature type="transmembrane region" description="Helical" evidence="9">
    <location>
        <begin position="21"/>
        <end position="46"/>
    </location>
</feature>
<name>A0A7V9W0A4_9GAMM</name>
<protein>
    <submittedName>
        <fullName evidence="12">ABC transporter ATP-binding protein</fullName>
    </submittedName>
</protein>
<feature type="domain" description="ABC transporter" evidence="10">
    <location>
        <begin position="362"/>
        <end position="599"/>
    </location>
</feature>
<dbReference type="InterPro" id="IPR017871">
    <property type="entry name" value="ABC_transporter-like_CS"/>
</dbReference>
<proteinExistence type="predicted"/>
<evidence type="ECO:0000256" key="7">
    <source>
        <dbReference type="ARBA" id="ARBA00022989"/>
    </source>
</evidence>
<dbReference type="PANTHER" id="PTHR24221:SF654">
    <property type="entry name" value="ATP-BINDING CASSETTE SUB-FAMILY B MEMBER 6"/>
    <property type="match status" value="1"/>
</dbReference>
<feature type="domain" description="ABC transmembrane type-1" evidence="11">
    <location>
        <begin position="25"/>
        <end position="299"/>
    </location>
</feature>
<keyword evidence="8 9" id="KW-0472">Membrane</keyword>
<evidence type="ECO:0000256" key="5">
    <source>
        <dbReference type="ARBA" id="ARBA00022741"/>
    </source>
</evidence>
<comment type="subcellular location">
    <subcellularLocation>
        <location evidence="1">Cell membrane</location>
        <topology evidence="1">Multi-pass membrane protein</topology>
    </subcellularLocation>
</comment>
<dbReference type="SUPFAM" id="SSF90123">
    <property type="entry name" value="ABC transporter transmembrane region"/>
    <property type="match status" value="1"/>
</dbReference>
<dbReference type="InterPro" id="IPR027417">
    <property type="entry name" value="P-loop_NTPase"/>
</dbReference>
<evidence type="ECO:0000313" key="12">
    <source>
        <dbReference type="EMBL" id="MBA2778681.1"/>
    </source>
</evidence>
<keyword evidence="2" id="KW-0813">Transport</keyword>
<feature type="transmembrane region" description="Helical" evidence="9">
    <location>
        <begin position="290"/>
        <end position="309"/>
    </location>
</feature>
<dbReference type="SUPFAM" id="SSF52540">
    <property type="entry name" value="P-loop containing nucleoside triphosphate hydrolases"/>
    <property type="match status" value="1"/>
</dbReference>
<dbReference type="GO" id="GO:0016887">
    <property type="term" value="F:ATP hydrolysis activity"/>
    <property type="evidence" value="ECO:0007669"/>
    <property type="project" value="InterPro"/>
</dbReference>
<evidence type="ECO:0000256" key="9">
    <source>
        <dbReference type="SAM" id="Phobius"/>
    </source>
</evidence>
<evidence type="ECO:0000259" key="10">
    <source>
        <dbReference type="PROSITE" id="PS50893"/>
    </source>
</evidence>
<dbReference type="InterPro" id="IPR003439">
    <property type="entry name" value="ABC_transporter-like_ATP-bd"/>
</dbReference>
<dbReference type="RefSeq" id="WP_181514168.1">
    <property type="nucleotide sequence ID" value="NZ_JABFUB010000006.1"/>
</dbReference>
<sequence length="600" mass="66897">MLTSLLELYRLLTHEQRRKLLKLQILVVVMALLEILGVMSIGPFMAMVGDISLLEGEGVMAGIYQWSGMATPEAFLFWAGVVVLVCLITAALVSMYTVWRLCLFGSLIGAELSSRLYRYYVHQDWLYHASGSSNQLTNKIAQECRRVTDNIINPVLQLNARAMMALFMMAAIFIYNPWVAIIGISIFLASYVVLYRTVRQRLRKNGQVISAVEGMRYKLMAEGFGGVKDMLLLGRQRIFVERFNDQSRRFAWAVGTNQVMARVPRYMMELVAFGSVIFLVLYLLKSHQSNLGAILPVLSVYALAGFKLLPAFQEIYSGISNIRSNVAAFESIRDDLAASVDEKLLLGEANCDSKRLIPEETLVLKDITFRYPGKVEPALNGLTLTIPARKTIGLVGPSGSGKSTTIDLLLGLIEPNEGELLIDGTPLQPEQKRQWQNALGLVPQFIFLADASIRENIAFGLPSEQVNEEKVRRAADMAHLGELLDQLPQGLDTRVGERGVQLSGGQRQRIGIARALYHDADLLVLDEATSALDGITEQLIMDAINDFSGNKTIVIIAHRLATVRKCDRIYLMENGQVIDQGSYDELNTRNLMFRRMVQNA</sequence>
<evidence type="ECO:0000256" key="3">
    <source>
        <dbReference type="ARBA" id="ARBA00022475"/>
    </source>
</evidence>
<feature type="transmembrane region" description="Helical" evidence="9">
    <location>
        <begin position="75"/>
        <end position="99"/>
    </location>
</feature>
<reference evidence="13 15" key="1">
    <citation type="submission" date="2020-05" db="EMBL/GenBank/DDBJ databases">
        <title>Comparative genomic analysis of denitrifying bacteria from Halomonas genus.</title>
        <authorList>
            <person name="Wang L."/>
            <person name="Shao Z."/>
        </authorList>
    </citation>
    <scope>NUCLEOTIDE SEQUENCE [LARGE SCALE GENOMIC DNA]</scope>
    <source>
        <strain evidence="13 15">DSM 17331</strain>
    </source>
</reference>
<dbReference type="GO" id="GO:0005524">
    <property type="term" value="F:ATP binding"/>
    <property type="evidence" value="ECO:0007669"/>
    <property type="project" value="UniProtKB-KW"/>
</dbReference>
<dbReference type="FunFam" id="3.40.50.300:FF:000221">
    <property type="entry name" value="Multidrug ABC transporter ATP-binding protein"/>
    <property type="match status" value="1"/>
</dbReference>
<dbReference type="AlphaFoldDB" id="A0A7V9W0A4"/>